<dbReference type="SUPFAM" id="SSF53686">
    <property type="entry name" value="Tryptophan synthase beta subunit-like PLP-dependent enzymes"/>
    <property type="match status" value="1"/>
</dbReference>
<keyword evidence="8" id="KW-0813">Transport</keyword>
<dbReference type="SUPFAM" id="SSF51366">
    <property type="entry name" value="Ribulose-phoshate binding barrel"/>
    <property type="match status" value="1"/>
</dbReference>
<feature type="domain" description="SPX" evidence="22">
    <location>
        <begin position="789"/>
        <end position="1050"/>
    </location>
</feature>
<dbReference type="GO" id="GO:0055085">
    <property type="term" value="P:transmembrane transport"/>
    <property type="evidence" value="ECO:0007669"/>
    <property type="project" value="InterPro"/>
</dbReference>
<dbReference type="OrthoDB" id="10050244at2759"/>
<dbReference type="GO" id="GO:0005737">
    <property type="term" value="C:cytoplasm"/>
    <property type="evidence" value="ECO:0007669"/>
    <property type="project" value="TreeGrafter"/>
</dbReference>
<dbReference type="HAMAP" id="MF_00133">
    <property type="entry name" value="Trp_synth_beta"/>
    <property type="match status" value="1"/>
</dbReference>
<dbReference type="Pfam" id="PF03600">
    <property type="entry name" value="CitMHS"/>
    <property type="match status" value="1"/>
</dbReference>
<comment type="pathway">
    <text evidence="3 18">Amino-acid biosynthesis; L-tryptophan biosynthesis; L-tryptophan from chorismate: step 5/5.</text>
</comment>
<evidence type="ECO:0000256" key="7">
    <source>
        <dbReference type="ARBA" id="ARBA00018724"/>
    </source>
</evidence>
<dbReference type="Pfam" id="PF00291">
    <property type="entry name" value="PALP"/>
    <property type="match status" value="1"/>
</dbReference>
<dbReference type="CDD" id="cd14478">
    <property type="entry name" value="SPX_PHO87_PHO90_like"/>
    <property type="match status" value="1"/>
</dbReference>
<feature type="transmembrane region" description="Helical" evidence="21">
    <location>
        <begin position="1381"/>
        <end position="1405"/>
    </location>
</feature>
<dbReference type="Gene3D" id="3.20.20.70">
    <property type="entry name" value="Aldolase class I"/>
    <property type="match status" value="1"/>
</dbReference>
<accession>A0A6A7AB04</accession>
<comment type="subcellular location">
    <subcellularLocation>
        <location evidence="2">Membrane</location>
        <topology evidence="2">Multi-pass membrane protein</topology>
    </subcellularLocation>
</comment>
<dbReference type="CDD" id="cd04724">
    <property type="entry name" value="Tryptophan_synthase_alpha"/>
    <property type="match status" value="1"/>
</dbReference>
<keyword evidence="12 18" id="KW-0663">Pyridoxal phosphate</keyword>
<dbReference type="PANTHER" id="PTHR48077">
    <property type="entry name" value="TRYPTOPHAN SYNTHASE-RELATED"/>
    <property type="match status" value="1"/>
</dbReference>
<evidence type="ECO:0000259" key="22">
    <source>
        <dbReference type="PROSITE" id="PS51382"/>
    </source>
</evidence>
<evidence type="ECO:0000256" key="20">
    <source>
        <dbReference type="SAM" id="MobiDB-lite"/>
    </source>
</evidence>
<dbReference type="PROSITE" id="PS00168">
    <property type="entry name" value="TRP_SYNTHASE_BETA"/>
    <property type="match status" value="1"/>
</dbReference>
<feature type="transmembrane region" description="Helical" evidence="21">
    <location>
        <begin position="1173"/>
        <end position="1192"/>
    </location>
</feature>
<dbReference type="FunFam" id="3.40.50.1100:FF:000004">
    <property type="entry name" value="Tryptophan synthase beta chain"/>
    <property type="match status" value="1"/>
</dbReference>
<feature type="transmembrane region" description="Helical" evidence="21">
    <location>
        <begin position="1519"/>
        <end position="1545"/>
    </location>
</feature>
<keyword evidence="14 21" id="KW-0472">Membrane</keyword>
<dbReference type="HAMAP" id="MF_00131">
    <property type="entry name" value="Trp_synth_alpha"/>
    <property type="match status" value="1"/>
</dbReference>
<evidence type="ECO:0000256" key="6">
    <source>
        <dbReference type="ARBA" id="ARBA00012043"/>
    </source>
</evidence>
<dbReference type="EMBL" id="MU006220">
    <property type="protein sequence ID" value="KAF2830044.1"/>
    <property type="molecule type" value="Genomic_DNA"/>
</dbReference>
<evidence type="ECO:0000256" key="10">
    <source>
        <dbReference type="ARBA" id="ARBA00022692"/>
    </source>
</evidence>
<gene>
    <name evidence="23" type="ORF">CC86DRAFT_403367</name>
</gene>
<evidence type="ECO:0000256" key="17">
    <source>
        <dbReference type="ARBA" id="ARBA00049047"/>
    </source>
</evidence>
<evidence type="ECO:0000256" key="16">
    <source>
        <dbReference type="ARBA" id="ARBA00023239"/>
    </source>
</evidence>
<keyword evidence="11 18" id="KW-0822">Tryptophan biosynthesis</keyword>
<dbReference type="InterPro" id="IPR004680">
    <property type="entry name" value="Cit_transptr-like_dom"/>
</dbReference>
<proteinExistence type="inferred from homology"/>
<evidence type="ECO:0000256" key="13">
    <source>
        <dbReference type="ARBA" id="ARBA00022989"/>
    </source>
</evidence>
<feature type="transmembrane region" description="Helical" evidence="21">
    <location>
        <begin position="1565"/>
        <end position="1586"/>
    </location>
</feature>
<dbReference type="InterPro" id="IPR004331">
    <property type="entry name" value="SPX_dom"/>
</dbReference>
<evidence type="ECO:0000256" key="15">
    <source>
        <dbReference type="ARBA" id="ARBA00023141"/>
    </source>
</evidence>
<dbReference type="InterPro" id="IPR023026">
    <property type="entry name" value="Trp_synth_beta/beta-like"/>
</dbReference>
<evidence type="ECO:0000256" key="21">
    <source>
        <dbReference type="SAM" id="Phobius"/>
    </source>
</evidence>
<feature type="transmembrane region" description="Helical" evidence="21">
    <location>
        <begin position="1204"/>
        <end position="1229"/>
    </location>
</feature>
<keyword evidence="10 21" id="KW-0812">Transmembrane</keyword>
<feature type="transmembrane region" description="Helical" evidence="21">
    <location>
        <begin position="1607"/>
        <end position="1630"/>
    </location>
</feature>
<keyword evidence="15 18" id="KW-0057">Aromatic amino acid biosynthesis</keyword>
<dbReference type="FunFam" id="3.20.20.70:FF:000151">
    <property type="entry name" value="Tryptophan synthase"/>
    <property type="match status" value="1"/>
</dbReference>
<comment type="similarity">
    <text evidence="5">In the N-terminal section; belongs to the TrpA family.</text>
</comment>
<dbReference type="InterPro" id="IPR001926">
    <property type="entry name" value="TrpB-like_PALP"/>
</dbReference>
<dbReference type="InterPro" id="IPR002028">
    <property type="entry name" value="Trp_synthase_suA"/>
</dbReference>
<evidence type="ECO:0000256" key="12">
    <source>
        <dbReference type="ARBA" id="ARBA00022898"/>
    </source>
</evidence>
<feature type="region of interest" description="Disordered" evidence="20">
    <location>
        <begin position="753"/>
        <end position="778"/>
    </location>
</feature>
<name>A0A6A7AB04_9PLEO</name>
<evidence type="ECO:0000256" key="18">
    <source>
        <dbReference type="RuleBase" id="RU003663"/>
    </source>
</evidence>
<feature type="compositionally biased region" description="Basic and acidic residues" evidence="20">
    <location>
        <begin position="952"/>
        <end position="967"/>
    </location>
</feature>
<evidence type="ECO:0000256" key="2">
    <source>
        <dbReference type="ARBA" id="ARBA00004141"/>
    </source>
</evidence>
<keyword evidence="13 21" id="KW-1133">Transmembrane helix</keyword>
<evidence type="ECO:0000256" key="14">
    <source>
        <dbReference type="ARBA" id="ARBA00023136"/>
    </source>
</evidence>
<dbReference type="InterPro" id="IPR013785">
    <property type="entry name" value="Aldolase_TIM"/>
</dbReference>
<feature type="transmembrane region" description="Helical" evidence="21">
    <location>
        <begin position="1425"/>
        <end position="1443"/>
    </location>
</feature>
<dbReference type="InterPro" id="IPR018204">
    <property type="entry name" value="Trp_synthase_alpha_AS"/>
</dbReference>
<feature type="region of interest" description="Disordered" evidence="20">
    <location>
        <begin position="885"/>
        <end position="977"/>
    </location>
</feature>
<dbReference type="GO" id="GO:0004834">
    <property type="term" value="F:tryptophan synthase activity"/>
    <property type="evidence" value="ECO:0007669"/>
    <property type="project" value="UniProtKB-EC"/>
</dbReference>
<feature type="region of interest" description="Disordered" evidence="20">
    <location>
        <begin position="824"/>
        <end position="849"/>
    </location>
</feature>
<evidence type="ECO:0000256" key="8">
    <source>
        <dbReference type="ARBA" id="ARBA00022448"/>
    </source>
</evidence>
<evidence type="ECO:0000313" key="23">
    <source>
        <dbReference type="EMBL" id="KAF2830044.1"/>
    </source>
</evidence>
<evidence type="ECO:0000256" key="19">
    <source>
        <dbReference type="SAM" id="Coils"/>
    </source>
</evidence>
<dbReference type="Pfam" id="PF03105">
    <property type="entry name" value="SPX"/>
    <property type="match status" value="2"/>
</dbReference>
<feature type="transmembrane region" description="Helical" evidence="21">
    <location>
        <begin position="1249"/>
        <end position="1275"/>
    </location>
</feature>
<evidence type="ECO:0000256" key="1">
    <source>
        <dbReference type="ARBA" id="ARBA00001933"/>
    </source>
</evidence>
<dbReference type="EC" id="4.2.1.20" evidence="6 18"/>
<sequence>MDGIKKTFAQCKKEGRSALVTYVTAGYPTAQETPDIMLGMEAGGADIIELGMPFTDPIADGPTIQTANTQALKNGINTEDVLQMIRDARKRGLKAPVLLMGYYNPLLSYGEERMLQDAKEAGANGFIMVDLPPEEALRFRNFCRSYGLSYVPLIAPATSEHRMRVLCKIADSFIYVVSRMGVTGASGTMNAALPQLLERVHKYSGNIPAAVGFGVSTRDHFVSVGKIAEGVVIGSQIISTLANAEPGKGAKAVENYCDMICGKSNRSTTREVGIVEALAEAKEPTGVHVDKIITDADTPDGPGLADQLEALNTDSDGFDEEHSHPPRFGEFGGQYVPESLMDCLSELEKGFNQAVNDPKFWEEYRSYYDYMGRPGHLHLAERLTEHAGGANIWLKREDLNHTGSHKINNALGQVLVARRLGKTEIIAETGAGQHGVATATVCAKFNMKCTIYMGAEDVRRQALNVFRIKLLGASVVAVEAGAQTLRDAVNEALRAWVVKLDTTHYIIGSAIGPHPFPTIVRTFQSIIGNETKEQMQQKRGKLPDAVVACVGGGSNAVGMFYPFSKDPSVKLLGVEAGGDGIDTDRHSATLSAGTKGVLHGVRTYVLQNKHGQISETHSVSAGLDYPGVGPELSNWKDSERAKFVACTDAEAFIGFRLLSQLEGIIPALETSHAVFGALELAKTMTKDQDVVICVSGRGDKDVQSVAEELPKLGPKIGWDLRSCSFPPPPTPPTSILANLGRYRDSEYTQTFELQELDKRTDTAQEGARRSKRDRKRREKLEQLREAEEMKFSHSLQFNAVPDWSNHYIAYSNLKKQIYSLETQINQKHEHPDPESSPLLDGDIDDPDKAFTNTLDTELEKVTSFYQLKENEIFDELDAMLKDEETYEEGADGFERDQAHMPPEHRVRKSSIFRQIGFSRPRAMSGHSDADDIVEEDEDSDDEANETSQLRKKSPDGRIRRQRTHTDEDMGASTQYSASRRRTSVAFDDYNDMAFSALYDEGVSLKKRAVSVYVSLCELRSFIQLNKTGFEKVLKKYDKIMDKKLKSLYLKKYVYPAYPFKQDTMDRLTQNLDRIESAYAHLCTKDNIAEAKRELRLHLREHVTWERNTVWREMIGIERKAQAANIGITQTLLGRDTTGGKIRRQGDDVESELKEVSTPIGKYRCPQWLISRTFWMLVACISIFVVLLVVPIMEKPEQQNCLAMVIFVSLLWATEAIPLFVTSLLVPFLAVTLDVVRSDDTHQRLDSKRAASYVFAAMWTPVIMLLLGGFTIAAALSKYNIAKMMATFVLSKAGTKPRTVLLTNMFVAMFASMWISNVAAPVLCFSIIQPILRNLPADSDMTKALLLGIALSSNIGGAASPIASPQNLIALQNMDPEPSWGVWFFIALPVCIISILLIWGLLLATFQINRGVTIVPIRPLKDKFTGVQWFISIVTIVTIVLWCVSHQLESVFGDMGVVAIIPLVLFFGTGILTKEDFNNFLWTIIILAAGGLALGKSVNSSGLLHTIAESITSGVEGMSLYSVLIVFTCLILVVATFISHTVAALIVLPLVHQVGQQMDQPHPNLLVMGSVLMASGAMGLPTSGFPNMTAIMMEDPRTGQRYLEVKHFLTRGIPASIITFVVIITVGYGAMRLVGF</sequence>
<organism evidence="23 24">
    <name type="scientific">Ophiobolus disseminans</name>
    <dbReference type="NCBI Taxonomy" id="1469910"/>
    <lineage>
        <taxon>Eukaryota</taxon>
        <taxon>Fungi</taxon>
        <taxon>Dikarya</taxon>
        <taxon>Ascomycota</taxon>
        <taxon>Pezizomycotina</taxon>
        <taxon>Dothideomycetes</taxon>
        <taxon>Pleosporomycetidae</taxon>
        <taxon>Pleosporales</taxon>
        <taxon>Pleosporineae</taxon>
        <taxon>Phaeosphaeriaceae</taxon>
        <taxon>Ophiobolus</taxon>
    </lineage>
</organism>
<dbReference type="Proteomes" id="UP000799424">
    <property type="component" value="Unassembled WGS sequence"/>
</dbReference>
<keyword evidence="9 18" id="KW-0028">Amino-acid biosynthesis</keyword>
<reference evidence="23" key="1">
    <citation type="journal article" date="2020" name="Stud. Mycol.">
        <title>101 Dothideomycetes genomes: a test case for predicting lifestyles and emergence of pathogens.</title>
        <authorList>
            <person name="Haridas S."/>
            <person name="Albert R."/>
            <person name="Binder M."/>
            <person name="Bloem J."/>
            <person name="Labutti K."/>
            <person name="Salamov A."/>
            <person name="Andreopoulos B."/>
            <person name="Baker S."/>
            <person name="Barry K."/>
            <person name="Bills G."/>
            <person name="Bluhm B."/>
            <person name="Cannon C."/>
            <person name="Castanera R."/>
            <person name="Culley D."/>
            <person name="Daum C."/>
            <person name="Ezra D."/>
            <person name="Gonzalez J."/>
            <person name="Henrissat B."/>
            <person name="Kuo A."/>
            <person name="Liang C."/>
            <person name="Lipzen A."/>
            <person name="Lutzoni F."/>
            <person name="Magnuson J."/>
            <person name="Mondo S."/>
            <person name="Nolan M."/>
            <person name="Ohm R."/>
            <person name="Pangilinan J."/>
            <person name="Park H.-J."/>
            <person name="Ramirez L."/>
            <person name="Alfaro M."/>
            <person name="Sun H."/>
            <person name="Tritt A."/>
            <person name="Yoshinaga Y."/>
            <person name="Zwiers L.-H."/>
            <person name="Turgeon B."/>
            <person name="Goodwin S."/>
            <person name="Spatafora J."/>
            <person name="Crous P."/>
            <person name="Grigoriev I."/>
        </authorList>
    </citation>
    <scope>NUCLEOTIDE SEQUENCE</scope>
    <source>
        <strain evidence="23">CBS 113818</strain>
    </source>
</reference>
<dbReference type="Gene3D" id="3.40.50.1100">
    <property type="match status" value="2"/>
</dbReference>
<dbReference type="InterPro" id="IPR011060">
    <property type="entry name" value="RibuloseP-bd_barrel"/>
</dbReference>
<keyword evidence="24" id="KW-1185">Reference proteome</keyword>
<dbReference type="CDD" id="cd01115">
    <property type="entry name" value="SLC13_permease"/>
    <property type="match status" value="1"/>
</dbReference>
<comment type="catalytic activity">
    <reaction evidence="17 18">
        <text>(1S,2R)-1-C-(indol-3-yl)glycerol 3-phosphate + L-serine = D-glyceraldehyde 3-phosphate + L-tryptophan + H2O</text>
        <dbReference type="Rhea" id="RHEA:10532"/>
        <dbReference type="ChEBI" id="CHEBI:15377"/>
        <dbReference type="ChEBI" id="CHEBI:33384"/>
        <dbReference type="ChEBI" id="CHEBI:57912"/>
        <dbReference type="ChEBI" id="CHEBI:58866"/>
        <dbReference type="ChEBI" id="CHEBI:59776"/>
        <dbReference type="EC" id="4.2.1.20"/>
    </reaction>
</comment>
<dbReference type="InterPro" id="IPR006653">
    <property type="entry name" value="Trp_synth_b_CS"/>
</dbReference>
<dbReference type="CDD" id="cd06446">
    <property type="entry name" value="Trp-synth_B"/>
    <property type="match status" value="1"/>
</dbReference>
<dbReference type="Pfam" id="PF00290">
    <property type="entry name" value="Trp_syntA"/>
    <property type="match status" value="1"/>
</dbReference>
<evidence type="ECO:0000256" key="4">
    <source>
        <dbReference type="ARBA" id="ARBA00005761"/>
    </source>
</evidence>
<dbReference type="PROSITE" id="PS51382">
    <property type="entry name" value="SPX"/>
    <property type="match status" value="1"/>
</dbReference>
<evidence type="ECO:0000256" key="9">
    <source>
        <dbReference type="ARBA" id="ARBA00022605"/>
    </source>
</evidence>
<feature type="transmembrane region" description="Helical" evidence="21">
    <location>
        <begin position="1478"/>
        <end position="1498"/>
    </location>
</feature>
<dbReference type="PANTHER" id="PTHR48077:SF3">
    <property type="entry name" value="TRYPTOPHAN SYNTHASE"/>
    <property type="match status" value="1"/>
</dbReference>
<comment type="similarity">
    <text evidence="4">In the C-terminal section; belongs to the TrpB family.</text>
</comment>
<dbReference type="NCBIfam" id="TIGR00262">
    <property type="entry name" value="trpA"/>
    <property type="match status" value="1"/>
</dbReference>
<feature type="compositionally biased region" description="Basic and acidic residues" evidence="20">
    <location>
        <begin position="892"/>
        <end position="904"/>
    </location>
</feature>
<dbReference type="NCBIfam" id="TIGR00263">
    <property type="entry name" value="trpB"/>
    <property type="match status" value="1"/>
</dbReference>
<feature type="compositionally biased region" description="Acidic residues" evidence="20">
    <location>
        <begin position="930"/>
        <end position="944"/>
    </location>
</feature>
<dbReference type="GO" id="GO:0016020">
    <property type="term" value="C:membrane"/>
    <property type="evidence" value="ECO:0007669"/>
    <property type="project" value="UniProtKB-SubCell"/>
</dbReference>
<dbReference type="PROSITE" id="PS00167">
    <property type="entry name" value="TRP_SYNTHASE_ALPHA"/>
    <property type="match status" value="1"/>
</dbReference>
<evidence type="ECO:0000256" key="11">
    <source>
        <dbReference type="ARBA" id="ARBA00022822"/>
    </source>
</evidence>
<feature type="transmembrane region" description="Helical" evidence="21">
    <location>
        <begin position="1450"/>
        <end position="1472"/>
    </location>
</feature>
<dbReference type="UniPathway" id="UPA00035">
    <property type="reaction ID" value="UER00044"/>
</dbReference>
<evidence type="ECO:0000313" key="24">
    <source>
        <dbReference type="Proteomes" id="UP000799424"/>
    </source>
</evidence>
<feature type="compositionally biased region" description="Basic and acidic residues" evidence="20">
    <location>
        <begin position="755"/>
        <end position="768"/>
    </location>
</feature>
<evidence type="ECO:0000256" key="5">
    <source>
        <dbReference type="ARBA" id="ARBA00006095"/>
    </source>
</evidence>
<evidence type="ECO:0000256" key="3">
    <source>
        <dbReference type="ARBA" id="ARBA00004733"/>
    </source>
</evidence>
<comment type="cofactor">
    <cofactor evidence="1 18">
        <name>pyridoxal 5'-phosphate</name>
        <dbReference type="ChEBI" id="CHEBI:597326"/>
    </cofactor>
</comment>
<dbReference type="InterPro" id="IPR006654">
    <property type="entry name" value="Trp_synth_beta"/>
</dbReference>
<feature type="coiled-coil region" evidence="19">
    <location>
        <begin position="1064"/>
        <end position="1107"/>
    </location>
</feature>
<feature type="transmembrane region" description="Helical" evidence="21">
    <location>
        <begin position="1305"/>
        <end position="1331"/>
    </location>
</feature>
<protein>
    <recommendedName>
        <fullName evidence="7 18">Tryptophan synthase</fullName>
        <ecNumber evidence="6 18">4.2.1.20</ecNumber>
    </recommendedName>
</protein>
<keyword evidence="19" id="KW-0175">Coiled coil</keyword>
<keyword evidence="16 18" id="KW-0456">Lyase</keyword>
<dbReference type="InterPro" id="IPR036052">
    <property type="entry name" value="TrpB-like_PALP_sf"/>
</dbReference>
<dbReference type="FunFam" id="3.40.50.1100:FF:000001">
    <property type="entry name" value="Tryptophan synthase beta chain"/>
    <property type="match status" value="1"/>
</dbReference>